<reference evidence="2 3" key="1">
    <citation type="submission" date="2022-12" db="EMBL/GenBank/DDBJ databases">
        <title>Chitinophagaceae gen. sp. nov., a new member of the family Chitinophagaceae, isolated from soil in a chemical factory.</title>
        <authorList>
            <person name="Ke Z."/>
        </authorList>
    </citation>
    <scope>NUCLEOTIDE SEQUENCE [LARGE SCALE GENOMIC DNA]</scope>
    <source>
        <strain evidence="2 3">LY-5</strain>
    </source>
</reference>
<proteinExistence type="inferred from homology"/>
<evidence type="ECO:0000256" key="1">
    <source>
        <dbReference type="PROSITE-ProRule" id="PRU00742"/>
    </source>
</evidence>
<dbReference type="Pfam" id="PF00491">
    <property type="entry name" value="Arginase"/>
    <property type="match status" value="1"/>
</dbReference>
<comment type="caution">
    <text evidence="2">The sequence shown here is derived from an EMBL/GenBank/DDBJ whole genome shotgun (WGS) entry which is preliminary data.</text>
</comment>
<evidence type="ECO:0000313" key="3">
    <source>
        <dbReference type="Proteomes" id="UP001210231"/>
    </source>
</evidence>
<accession>A0ABT4UFC9</accession>
<comment type="similarity">
    <text evidence="1">Belongs to the arginase family.</text>
</comment>
<keyword evidence="3" id="KW-1185">Reference proteome</keyword>
<dbReference type="SUPFAM" id="SSF52768">
    <property type="entry name" value="Arginase/deacetylase"/>
    <property type="match status" value="1"/>
</dbReference>
<dbReference type="EMBL" id="JAQGEF010000002">
    <property type="protein sequence ID" value="MDA3613555.1"/>
    <property type="molecule type" value="Genomic_DNA"/>
</dbReference>
<protein>
    <submittedName>
        <fullName evidence="2">Arginase family protein</fullName>
    </submittedName>
</protein>
<dbReference type="Proteomes" id="UP001210231">
    <property type="component" value="Unassembled WGS sequence"/>
</dbReference>
<organism evidence="2 3">
    <name type="scientific">Polluticaenibacter yanchengensis</name>
    <dbReference type="NCBI Taxonomy" id="3014562"/>
    <lineage>
        <taxon>Bacteria</taxon>
        <taxon>Pseudomonadati</taxon>
        <taxon>Bacteroidota</taxon>
        <taxon>Chitinophagia</taxon>
        <taxon>Chitinophagales</taxon>
        <taxon>Chitinophagaceae</taxon>
        <taxon>Polluticaenibacter</taxon>
    </lineage>
</organism>
<dbReference type="PROSITE" id="PS51409">
    <property type="entry name" value="ARGINASE_2"/>
    <property type="match status" value="1"/>
</dbReference>
<dbReference type="RefSeq" id="WP_407029885.1">
    <property type="nucleotide sequence ID" value="NZ_JAQGEF010000002.1"/>
</dbReference>
<dbReference type="Gene3D" id="3.40.800.10">
    <property type="entry name" value="Ureohydrolase domain"/>
    <property type="match status" value="1"/>
</dbReference>
<gene>
    <name evidence="2" type="ORF">O3P16_01945</name>
</gene>
<evidence type="ECO:0000313" key="2">
    <source>
        <dbReference type="EMBL" id="MDA3613555.1"/>
    </source>
</evidence>
<dbReference type="InterPro" id="IPR023696">
    <property type="entry name" value="Ureohydrolase_dom_sf"/>
</dbReference>
<name>A0ABT4UFC9_9BACT</name>
<dbReference type="InterPro" id="IPR006035">
    <property type="entry name" value="Ureohydrolase"/>
</dbReference>
<sequence length="372" mass="42664">MSLAVRIQDFVNPIDPFVISNDEGYKNGQIGKFITDNNDIDAADIVIVGCAEWRGGFRTARYNPAENVREELYKLFHWHENILIADAGNVLIGNELTDTYAALKMVVAEITREGKRAVVIGGSHDLTTPLYHVFAERNQIIEISLVDAFFDIDRENYYADKKFLLDMLLGEPNYVRHFNIIGFQSYFTYPKMLETIDKLRFDCYRVGFAQEKMEEMEPSFRSSQLVSIDMCAIAHAFGAANALSPNGFSGQDMCKLSQYAGMSPETEIFTILGYGGKDTNQLTAMQIAQMIWYYIDGFQKQAHEAPLTQTEAYIEYHTICAEVETVFLQSRNTGRWWMKMPDGKFVPCTYLDYYQASNNDLPDRWLRIQERL</sequence>